<dbReference type="PANTHER" id="PTHR28155">
    <property type="entry name" value="ACR243WP"/>
    <property type="match status" value="1"/>
</dbReference>
<dbReference type="GO" id="GO:0000428">
    <property type="term" value="C:DNA-directed RNA polymerase complex"/>
    <property type="evidence" value="ECO:0007669"/>
    <property type="project" value="UniProtKB-KW"/>
</dbReference>
<organism evidence="2 3">
    <name type="scientific">Syncephalis pseudoplumigaleata</name>
    <dbReference type="NCBI Taxonomy" id="1712513"/>
    <lineage>
        <taxon>Eukaryota</taxon>
        <taxon>Fungi</taxon>
        <taxon>Fungi incertae sedis</taxon>
        <taxon>Zoopagomycota</taxon>
        <taxon>Zoopagomycotina</taxon>
        <taxon>Zoopagomycetes</taxon>
        <taxon>Zoopagales</taxon>
        <taxon>Piptocephalidaceae</taxon>
        <taxon>Syncephalis</taxon>
    </lineage>
</organism>
<feature type="compositionally biased region" description="Basic and acidic residues" evidence="1">
    <location>
        <begin position="158"/>
        <end position="170"/>
    </location>
</feature>
<dbReference type="Gene3D" id="6.20.250.70">
    <property type="match status" value="1"/>
</dbReference>
<keyword evidence="2" id="KW-0240">DNA-directed RNA polymerase</keyword>
<dbReference type="Proteomes" id="UP000278143">
    <property type="component" value="Unassembled WGS sequence"/>
</dbReference>
<dbReference type="InterPro" id="IPR013240">
    <property type="entry name" value="DNA-dir_RNA_pol1_su_RPA34"/>
</dbReference>
<accession>A0A4V1J1V2</accession>
<sequence>MHARVNNDNDDKSAFDADTLEACTDDKELWLIRIPDNVKVSDLDGTTLAMPDGAGTATVRVGEDKYNVQCVGADASTAVGGREMRSMHCLVPSEDRLVLAPLPFAQYITLTHAVDIPSSKDLAEEIQSQTIKKRPHPEGLKMQFPLSYAMMVIAEEEPANKDSDKSEESSKKKKKHKAHHTESETPKKKKKKSKH</sequence>
<dbReference type="PANTHER" id="PTHR28155:SF1">
    <property type="entry name" value="DNA-DIRECTED RNA POLYMERASE I SUBUNIT RPA34.5-DOMAIN-CONTAINING PROTEIN"/>
    <property type="match status" value="1"/>
</dbReference>
<keyword evidence="2" id="KW-0804">Transcription</keyword>
<protein>
    <submittedName>
        <fullName evidence="2">DNA-directed RNA polymerase I, subunit RPA34.5</fullName>
    </submittedName>
</protein>
<dbReference type="AlphaFoldDB" id="A0A4V1J1V2"/>
<evidence type="ECO:0000256" key="1">
    <source>
        <dbReference type="SAM" id="MobiDB-lite"/>
    </source>
</evidence>
<gene>
    <name evidence="2" type="ORF">SYNPS1DRAFT_21871</name>
</gene>
<reference evidence="3" key="1">
    <citation type="journal article" date="2018" name="Nat. Microbiol.">
        <title>Leveraging single-cell genomics to expand the fungal tree of life.</title>
        <authorList>
            <person name="Ahrendt S.R."/>
            <person name="Quandt C.A."/>
            <person name="Ciobanu D."/>
            <person name="Clum A."/>
            <person name="Salamov A."/>
            <person name="Andreopoulos B."/>
            <person name="Cheng J.F."/>
            <person name="Woyke T."/>
            <person name="Pelin A."/>
            <person name="Henrissat B."/>
            <person name="Reynolds N.K."/>
            <person name="Benny G.L."/>
            <person name="Smith M.E."/>
            <person name="James T.Y."/>
            <person name="Grigoriev I.V."/>
        </authorList>
    </citation>
    <scope>NUCLEOTIDE SEQUENCE [LARGE SCALE GENOMIC DNA]</scope>
    <source>
        <strain evidence="3">Benny S71-1</strain>
    </source>
</reference>
<name>A0A4V1J1V2_9FUNG</name>
<dbReference type="EMBL" id="KZ989447">
    <property type="protein sequence ID" value="RKP26349.1"/>
    <property type="molecule type" value="Genomic_DNA"/>
</dbReference>
<dbReference type="InterPro" id="IPR053263">
    <property type="entry name" value="Euk_RPA34_RNAP_subunit"/>
</dbReference>
<evidence type="ECO:0000313" key="2">
    <source>
        <dbReference type="EMBL" id="RKP26349.1"/>
    </source>
</evidence>
<dbReference type="OrthoDB" id="76224at2759"/>
<evidence type="ECO:0000313" key="3">
    <source>
        <dbReference type="Proteomes" id="UP000278143"/>
    </source>
</evidence>
<proteinExistence type="predicted"/>
<dbReference type="Pfam" id="PF08208">
    <property type="entry name" value="RNA_polI_A34"/>
    <property type="match status" value="1"/>
</dbReference>
<keyword evidence="3" id="KW-1185">Reference proteome</keyword>
<dbReference type="GO" id="GO:0006360">
    <property type="term" value="P:transcription by RNA polymerase I"/>
    <property type="evidence" value="ECO:0007669"/>
    <property type="project" value="InterPro"/>
</dbReference>
<feature type="region of interest" description="Disordered" evidence="1">
    <location>
        <begin position="155"/>
        <end position="195"/>
    </location>
</feature>